<dbReference type="GO" id="GO:0003723">
    <property type="term" value="F:RNA binding"/>
    <property type="evidence" value="ECO:0007669"/>
    <property type="project" value="UniProtKB-UniRule"/>
</dbReference>
<evidence type="ECO:0000256" key="9">
    <source>
        <dbReference type="ARBA" id="ARBA00022722"/>
    </source>
</evidence>
<keyword evidence="10 14" id="KW-0479">Metal-binding</keyword>
<evidence type="ECO:0000256" key="11">
    <source>
        <dbReference type="ARBA" id="ARBA00022759"/>
    </source>
</evidence>
<evidence type="ECO:0000256" key="1">
    <source>
        <dbReference type="ARBA" id="ARBA00000077"/>
    </source>
</evidence>
<evidence type="ECO:0000256" key="2">
    <source>
        <dbReference type="ARBA" id="ARBA00001946"/>
    </source>
</evidence>
<feature type="binding site" evidence="14 15">
    <location>
        <position position="81"/>
    </location>
    <ligand>
        <name>a divalent metal cation</name>
        <dbReference type="ChEBI" id="CHEBI:60240"/>
    </ligand>
</feature>
<evidence type="ECO:0000259" key="17">
    <source>
        <dbReference type="PROSITE" id="PS51975"/>
    </source>
</evidence>
<sequence>MNVEQMTVVEIAKLLEENNLLSIAIINSLKQDSRVSVSRLFTKWKKRQEQNLLEKQRVQGLYKQERMLAAKGYNLIAGVDEAGRGSLAGPLIVGAVILPIGCHLPSINDSKKLSVKQREYLYHAIKEVAISVQHIVIDIDVIDHLNIYNATISGMYDAINKLHQRPHAVLIDAVPLPDLEMHSLSLIGGDAVSASIGAASIIAKVERDNLMQEYDKQFPQYGFAKHKGYGTVEHLKALQQFGPCRIHRRSFEPIKSWGRIER</sequence>
<evidence type="ECO:0000256" key="5">
    <source>
        <dbReference type="ARBA" id="ARBA00007383"/>
    </source>
</evidence>
<dbReference type="Pfam" id="PF01351">
    <property type="entry name" value="RNase_HII"/>
    <property type="match status" value="1"/>
</dbReference>
<dbReference type="HAMAP" id="MF_00052_B">
    <property type="entry name" value="RNase_HII_B"/>
    <property type="match status" value="1"/>
</dbReference>
<evidence type="ECO:0000256" key="6">
    <source>
        <dbReference type="ARBA" id="ARBA00012180"/>
    </source>
</evidence>
<keyword evidence="8 14" id="KW-0963">Cytoplasm</keyword>
<dbReference type="NCBIfam" id="NF000594">
    <property type="entry name" value="PRK00015.1-1"/>
    <property type="match status" value="1"/>
</dbReference>
<evidence type="ECO:0000256" key="10">
    <source>
        <dbReference type="ARBA" id="ARBA00022723"/>
    </source>
</evidence>
<dbReference type="PROSITE" id="PS51975">
    <property type="entry name" value="RNASE_H_2"/>
    <property type="match status" value="1"/>
</dbReference>
<comment type="cofactor">
    <cofactor evidence="2">
        <name>Mg(2+)</name>
        <dbReference type="ChEBI" id="CHEBI:18420"/>
    </cofactor>
</comment>
<protein>
    <recommendedName>
        <fullName evidence="7 14">Ribonuclease HII</fullName>
        <shortName evidence="14">RNase HII</shortName>
        <ecNumber evidence="6 14">3.1.26.4</ecNumber>
    </recommendedName>
</protein>
<evidence type="ECO:0000256" key="8">
    <source>
        <dbReference type="ARBA" id="ARBA00022490"/>
    </source>
</evidence>
<dbReference type="InterPro" id="IPR012337">
    <property type="entry name" value="RNaseH-like_sf"/>
</dbReference>
<dbReference type="InterPro" id="IPR036397">
    <property type="entry name" value="RNaseH_sf"/>
</dbReference>
<dbReference type="SUPFAM" id="SSF53098">
    <property type="entry name" value="Ribonuclease H-like"/>
    <property type="match status" value="1"/>
</dbReference>
<dbReference type="PANTHER" id="PTHR10954">
    <property type="entry name" value="RIBONUCLEASE H2 SUBUNIT A"/>
    <property type="match status" value="1"/>
</dbReference>
<comment type="subcellular location">
    <subcellularLocation>
        <location evidence="4 14">Cytoplasm</location>
    </subcellularLocation>
</comment>
<comment type="function">
    <text evidence="3 14 16">Endonuclease that specifically degrades the RNA of RNA-DNA hybrids.</text>
</comment>
<evidence type="ECO:0000256" key="13">
    <source>
        <dbReference type="ARBA" id="ARBA00023211"/>
    </source>
</evidence>
<dbReference type="GO" id="GO:0006298">
    <property type="term" value="P:mismatch repair"/>
    <property type="evidence" value="ECO:0007669"/>
    <property type="project" value="TreeGrafter"/>
</dbReference>
<comment type="similarity">
    <text evidence="5 14 16">Belongs to the RNase HII family.</text>
</comment>
<evidence type="ECO:0000256" key="12">
    <source>
        <dbReference type="ARBA" id="ARBA00022801"/>
    </source>
</evidence>
<comment type="catalytic activity">
    <reaction evidence="1 14 15 16">
        <text>Endonucleolytic cleavage to 5'-phosphomonoester.</text>
        <dbReference type="EC" id="3.1.26.4"/>
    </reaction>
</comment>
<feature type="domain" description="RNase H type-2" evidence="17">
    <location>
        <begin position="74"/>
        <end position="262"/>
    </location>
</feature>
<organism evidence="18 19">
    <name type="scientific">Pelosinus propionicus DSM 13327</name>
    <dbReference type="NCBI Taxonomy" id="1123291"/>
    <lineage>
        <taxon>Bacteria</taxon>
        <taxon>Bacillati</taxon>
        <taxon>Bacillota</taxon>
        <taxon>Negativicutes</taxon>
        <taxon>Selenomonadales</taxon>
        <taxon>Sporomusaceae</taxon>
        <taxon>Pelosinus</taxon>
    </lineage>
</organism>
<evidence type="ECO:0000256" key="7">
    <source>
        <dbReference type="ARBA" id="ARBA00019179"/>
    </source>
</evidence>
<dbReference type="Proteomes" id="UP000199520">
    <property type="component" value="Unassembled WGS sequence"/>
</dbReference>
<dbReference type="GO" id="GO:0043137">
    <property type="term" value="P:DNA replication, removal of RNA primer"/>
    <property type="evidence" value="ECO:0007669"/>
    <property type="project" value="TreeGrafter"/>
</dbReference>
<dbReference type="Gene3D" id="3.30.420.10">
    <property type="entry name" value="Ribonuclease H-like superfamily/Ribonuclease H"/>
    <property type="match status" value="1"/>
</dbReference>
<name>A0A1I4HGD3_9FIRM</name>
<dbReference type="InterPro" id="IPR022898">
    <property type="entry name" value="RNase_HII"/>
</dbReference>
<dbReference type="GO" id="GO:0005737">
    <property type="term" value="C:cytoplasm"/>
    <property type="evidence" value="ECO:0007669"/>
    <property type="project" value="UniProtKB-SubCell"/>
</dbReference>
<comment type="cofactor">
    <cofactor evidence="14 15">
        <name>Mn(2+)</name>
        <dbReference type="ChEBI" id="CHEBI:29035"/>
    </cofactor>
    <cofactor evidence="14 15">
        <name>Mg(2+)</name>
        <dbReference type="ChEBI" id="CHEBI:18420"/>
    </cofactor>
    <text evidence="14 15">Manganese or magnesium. Binds 1 divalent metal ion per monomer in the absence of substrate. May bind a second metal ion after substrate binding.</text>
</comment>
<dbReference type="FunFam" id="3.30.420.10:FF:000006">
    <property type="entry name" value="Ribonuclease HII"/>
    <property type="match status" value="1"/>
</dbReference>
<evidence type="ECO:0000313" key="18">
    <source>
        <dbReference type="EMBL" id="SFL40446.1"/>
    </source>
</evidence>
<keyword evidence="11 14" id="KW-0255">Endonuclease</keyword>
<evidence type="ECO:0000256" key="3">
    <source>
        <dbReference type="ARBA" id="ARBA00004065"/>
    </source>
</evidence>
<dbReference type="EMBL" id="FOTS01000003">
    <property type="protein sequence ID" value="SFL40446.1"/>
    <property type="molecule type" value="Genomic_DNA"/>
</dbReference>
<keyword evidence="12 14" id="KW-0378">Hydrolase</keyword>
<keyword evidence="13 14" id="KW-0464">Manganese</keyword>
<proteinExistence type="inferred from homology"/>
<dbReference type="NCBIfam" id="NF000595">
    <property type="entry name" value="PRK00015.1-3"/>
    <property type="match status" value="1"/>
</dbReference>
<dbReference type="EC" id="3.1.26.4" evidence="6 14"/>
<dbReference type="GO" id="GO:0030145">
    <property type="term" value="F:manganese ion binding"/>
    <property type="evidence" value="ECO:0007669"/>
    <property type="project" value="UniProtKB-UniRule"/>
</dbReference>
<keyword evidence="19" id="KW-1185">Reference proteome</keyword>
<feature type="binding site" evidence="14 15">
    <location>
        <position position="80"/>
    </location>
    <ligand>
        <name>a divalent metal cation</name>
        <dbReference type="ChEBI" id="CHEBI:60240"/>
    </ligand>
</feature>
<evidence type="ECO:0000256" key="14">
    <source>
        <dbReference type="HAMAP-Rule" id="MF_00052"/>
    </source>
</evidence>
<evidence type="ECO:0000256" key="16">
    <source>
        <dbReference type="RuleBase" id="RU003515"/>
    </source>
</evidence>
<evidence type="ECO:0000256" key="4">
    <source>
        <dbReference type="ARBA" id="ARBA00004496"/>
    </source>
</evidence>
<dbReference type="STRING" id="1123291.SAMN04490355_1003177"/>
<dbReference type="InterPro" id="IPR001352">
    <property type="entry name" value="RNase_HII/HIII"/>
</dbReference>
<dbReference type="InterPro" id="IPR024567">
    <property type="entry name" value="RNase_HII/HIII_dom"/>
</dbReference>
<feature type="binding site" evidence="14 15">
    <location>
        <position position="172"/>
    </location>
    <ligand>
        <name>a divalent metal cation</name>
        <dbReference type="ChEBI" id="CHEBI:60240"/>
    </ligand>
</feature>
<keyword evidence="9 14" id="KW-0540">Nuclease</keyword>
<gene>
    <name evidence="14" type="primary">rnhB</name>
    <name evidence="18" type="ORF">SAMN04490355_1003177</name>
</gene>
<evidence type="ECO:0000313" key="19">
    <source>
        <dbReference type="Proteomes" id="UP000199520"/>
    </source>
</evidence>
<dbReference type="AlphaFoldDB" id="A0A1I4HGD3"/>
<accession>A0A1I4HGD3</accession>
<dbReference type="GO" id="GO:0004523">
    <property type="term" value="F:RNA-DNA hybrid ribonuclease activity"/>
    <property type="evidence" value="ECO:0007669"/>
    <property type="project" value="UniProtKB-UniRule"/>
</dbReference>
<reference evidence="19" key="1">
    <citation type="submission" date="2016-10" db="EMBL/GenBank/DDBJ databases">
        <authorList>
            <person name="Varghese N."/>
            <person name="Submissions S."/>
        </authorList>
    </citation>
    <scope>NUCLEOTIDE SEQUENCE [LARGE SCALE GENOMIC DNA]</scope>
    <source>
        <strain evidence="19">DSM 13327</strain>
    </source>
</reference>
<dbReference type="OrthoDB" id="9803420at2"/>
<evidence type="ECO:0000256" key="15">
    <source>
        <dbReference type="PROSITE-ProRule" id="PRU01319"/>
    </source>
</evidence>
<dbReference type="GO" id="GO:0032299">
    <property type="term" value="C:ribonuclease H2 complex"/>
    <property type="evidence" value="ECO:0007669"/>
    <property type="project" value="TreeGrafter"/>
</dbReference>
<dbReference type="PANTHER" id="PTHR10954:SF18">
    <property type="entry name" value="RIBONUCLEASE HII"/>
    <property type="match status" value="1"/>
</dbReference>
<dbReference type="RefSeq" id="WP_090932679.1">
    <property type="nucleotide sequence ID" value="NZ_FOTS01000003.1"/>
</dbReference>
<dbReference type="CDD" id="cd07182">
    <property type="entry name" value="RNase_HII_bacteria_HII_like"/>
    <property type="match status" value="1"/>
</dbReference>